<organism evidence="3 4">
    <name type="scientific">Agaricus bisporus var. burnettii</name>
    <dbReference type="NCBI Taxonomy" id="192524"/>
    <lineage>
        <taxon>Eukaryota</taxon>
        <taxon>Fungi</taxon>
        <taxon>Dikarya</taxon>
        <taxon>Basidiomycota</taxon>
        <taxon>Agaricomycotina</taxon>
        <taxon>Agaricomycetes</taxon>
        <taxon>Agaricomycetidae</taxon>
        <taxon>Agaricales</taxon>
        <taxon>Agaricineae</taxon>
        <taxon>Agaricaceae</taxon>
        <taxon>Agaricus</taxon>
    </lineage>
</organism>
<dbReference type="AlphaFoldDB" id="A0A8H7F9E6"/>
<dbReference type="EMBL" id="JABXXO010000012">
    <property type="protein sequence ID" value="KAF7762630.1"/>
    <property type="molecule type" value="Genomic_DNA"/>
</dbReference>
<evidence type="ECO:0000313" key="2">
    <source>
        <dbReference type="EMBL" id="KAF7771065.1"/>
    </source>
</evidence>
<accession>A0A8H7F9E6</accession>
<comment type="caution">
    <text evidence="3">The sequence shown here is derived from an EMBL/GenBank/DDBJ whole genome shotgun (WGS) entry which is preliminary data.</text>
</comment>
<dbReference type="Proteomes" id="UP000629468">
    <property type="component" value="Unassembled WGS sequence"/>
</dbReference>
<evidence type="ECO:0000313" key="1">
    <source>
        <dbReference type="EMBL" id="KAF7762630.1"/>
    </source>
</evidence>
<proteinExistence type="predicted"/>
<name>A0A8H7F9E6_AGABI</name>
<protein>
    <submittedName>
        <fullName evidence="3">Uncharacterized protein</fullName>
    </submittedName>
</protein>
<dbReference type="EMBL" id="JABXXO010000003">
    <property type="protein sequence ID" value="KAF7783276.1"/>
    <property type="molecule type" value="Genomic_DNA"/>
</dbReference>
<sequence length="219" mass="24986">MQRSTSTQESIVVLRRENEAKILKFLQKSVGPPPAASLCSKHPLKSKKLCTSQSDAQLTNAGRWFSFCKPCDRLYFSNRTIHVGDLIVNNAEFRALIERRRALSPKPRPSQKRESATLAPPMGSRPVVKAFILWTEAGKSPTLISFFCESTKPIRLVDYRKTLEENGVRYGRAVEVFDTSQKAWVYLGWSAEYFCGERQDVLLRYYGLDKVTNFGMFFS</sequence>
<reference evidence="3 4" key="1">
    <citation type="journal article" name="Sci. Rep.">
        <title>Telomere-to-telomere assembled and centromere annotated genomes of the two main subspecies of the button mushroom Agaricus bisporus reveal especially polymorphic chromosome ends.</title>
        <authorList>
            <person name="Sonnenberg A.S.M."/>
            <person name="Sedaghat-Telgerd N."/>
            <person name="Lavrijssen B."/>
            <person name="Ohm R.A."/>
            <person name="Hendrickx P.M."/>
            <person name="Scholtmeijer K."/>
            <person name="Baars J.J.P."/>
            <person name="van Peer A."/>
        </authorList>
    </citation>
    <scope>NUCLEOTIDE SEQUENCE [LARGE SCALE GENOMIC DNA]</scope>
    <source>
        <strain evidence="3 4">H119_p4</strain>
    </source>
</reference>
<dbReference type="EMBL" id="JABXXO010000009">
    <property type="protein sequence ID" value="KAF7771065.1"/>
    <property type="molecule type" value="Genomic_DNA"/>
</dbReference>
<gene>
    <name evidence="3" type="ORF">Agabi119p4_2652</name>
    <name evidence="2" type="ORF">Agabi119p4_7039</name>
    <name evidence="1" type="ORF">Agabi119p4_9223</name>
</gene>
<evidence type="ECO:0000313" key="3">
    <source>
        <dbReference type="EMBL" id="KAF7783276.1"/>
    </source>
</evidence>
<evidence type="ECO:0000313" key="4">
    <source>
        <dbReference type="Proteomes" id="UP000629468"/>
    </source>
</evidence>